<dbReference type="Pfam" id="PF02801">
    <property type="entry name" value="Ketoacyl-synt_C"/>
    <property type="match status" value="1"/>
</dbReference>
<evidence type="ECO:0000256" key="4">
    <source>
        <dbReference type="ARBA" id="ARBA00023315"/>
    </source>
</evidence>
<proteinExistence type="predicted"/>
<dbReference type="InterPro" id="IPR032821">
    <property type="entry name" value="PKS_assoc"/>
</dbReference>
<comment type="caution">
    <text evidence="7">The sequence shown here is derived from an EMBL/GenBank/DDBJ whole genome shotgun (WGS) entry which is preliminary data.</text>
</comment>
<dbReference type="Pfam" id="PF00550">
    <property type="entry name" value="PP-binding"/>
    <property type="match status" value="1"/>
</dbReference>
<dbReference type="RefSeq" id="WP_380842243.1">
    <property type="nucleotide sequence ID" value="NZ_JBHSFP010000013.1"/>
</dbReference>
<dbReference type="InterPro" id="IPR020841">
    <property type="entry name" value="PKS_Beta-ketoAc_synthase_dom"/>
</dbReference>
<dbReference type="InterPro" id="IPR036291">
    <property type="entry name" value="NAD(P)-bd_dom_sf"/>
</dbReference>
<dbReference type="PROSITE" id="PS52004">
    <property type="entry name" value="KS3_2"/>
    <property type="match status" value="1"/>
</dbReference>
<evidence type="ECO:0000256" key="1">
    <source>
        <dbReference type="ARBA" id="ARBA00022450"/>
    </source>
</evidence>
<dbReference type="Gene3D" id="1.10.1200.10">
    <property type="entry name" value="ACP-like"/>
    <property type="match status" value="1"/>
</dbReference>
<dbReference type="Pfam" id="PF00698">
    <property type="entry name" value="Acyl_transf_1"/>
    <property type="match status" value="1"/>
</dbReference>
<accession>A0ABV9CLE6</accession>
<dbReference type="InterPro" id="IPR036736">
    <property type="entry name" value="ACP-like_sf"/>
</dbReference>
<dbReference type="SMART" id="SM00825">
    <property type="entry name" value="PKS_KS"/>
    <property type="match status" value="1"/>
</dbReference>
<keyword evidence="2" id="KW-0597">Phosphoprotein</keyword>
<reference evidence="8" key="1">
    <citation type="journal article" date="2019" name="Int. J. Syst. Evol. Microbiol.">
        <title>The Global Catalogue of Microorganisms (GCM) 10K type strain sequencing project: providing services to taxonomists for standard genome sequencing and annotation.</title>
        <authorList>
            <consortium name="The Broad Institute Genomics Platform"/>
            <consortium name="The Broad Institute Genome Sequencing Center for Infectious Disease"/>
            <person name="Wu L."/>
            <person name="Ma J."/>
        </authorList>
    </citation>
    <scope>NUCLEOTIDE SEQUENCE [LARGE SCALE GENOMIC DNA]</scope>
    <source>
        <strain evidence="8">CGMCC 4.7132</strain>
    </source>
</reference>
<dbReference type="PANTHER" id="PTHR43775">
    <property type="entry name" value="FATTY ACID SYNTHASE"/>
    <property type="match status" value="1"/>
</dbReference>
<dbReference type="InterPro" id="IPR001227">
    <property type="entry name" value="Ac_transferase_dom_sf"/>
</dbReference>
<dbReference type="InterPro" id="IPR016036">
    <property type="entry name" value="Malonyl_transacylase_ACP-bd"/>
</dbReference>
<gene>
    <name evidence="7" type="ORF">ACFO60_20390</name>
</gene>
<feature type="domain" description="Ketosynthase family 3 (KS3)" evidence="6">
    <location>
        <begin position="33"/>
        <end position="459"/>
    </location>
</feature>
<dbReference type="SMART" id="SM00823">
    <property type="entry name" value="PKS_PP"/>
    <property type="match status" value="1"/>
</dbReference>
<dbReference type="InterPro" id="IPR016039">
    <property type="entry name" value="Thiolase-like"/>
</dbReference>
<dbReference type="InterPro" id="IPR050091">
    <property type="entry name" value="PKS_NRPS_Biosynth_Enz"/>
</dbReference>
<dbReference type="SMART" id="SM01294">
    <property type="entry name" value="PKS_PP_betabranch"/>
    <property type="match status" value="1"/>
</dbReference>
<keyword evidence="3" id="KW-0808">Transferase</keyword>
<organism evidence="7 8">
    <name type="scientific">Sphaerisporangium dianthi</name>
    <dbReference type="NCBI Taxonomy" id="1436120"/>
    <lineage>
        <taxon>Bacteria</taxon>
        <taxon>Bacillati</taxon>
        <taxon>Actinomycetota</taxon>
        <taxon>Actinomycetes</taxon>
        <taxon>Streptosporangiales</taxon>
        <taxon>Streptosporangiaceae</taxon>
        <taxon>Sphaerisporangium</taxon>
    </lineage>
</organism>
<protein>
    <submittedName>
        <fullName evidence="7">SDR family NAD(P)-dependent oxidoreductase</fullName>
    </submittedName>
</protein>
<dbReference type="Gene3D" id="3.40.366.10">
    <property type="entry name" value="Malonyl-Coenzyme A Acyl Carrier Protein, domain 2"/>
    <property type="match status" value="1"/>
</dbReference>
<evidence type="ECO:0000256" key="2">
    <source>
        <dbReference type="ARBA" id="ARBA00022553"/>
    </source>
</evidence>
<dbReference type="InterPro" id="IPR009081">
    <property type="entry name" value="PP-bd_ACP"/>
</dbReference>
<keyword evidence="1" id="KW-0596">Phosphopantetheine</keyword>
<feature type="domain" description="Carrier" evidence="5">
    <location>
        <begin position="1415"/>
        <end position="1490"/>
    </location>
</feature>
<dbReference type="InterPro" id="IPR016035">
    <property type="entry name" value="Acyl_Trfase/lysoPLipase"/>
</dbReference>
<dbReference type="EMBL" id="JBHSFP010000013">
    <property type="protein sequence ID" value="MFC4533138.1"/>
    <property type="molecule type" value="Genomic_DNA"/>
</dbReference>
<name>A0ABV9CLE6_9ACTN</name>
<sequence>MSEEEKLRTYLNRVTHQLRQTRQKLETVESAAREPIAIVGMACRFPGGIASPDDLWRVVVEERDAIGPFPADRGWDLDGLYHPDPAHRGTSYVRDGGFLYDAGDFDAEFFGIPPREALAIDPQQRLLLETAWEALEDAGIDPAGLRGGDVGVFAGVIAQEYGPSLHHPPVRGTDGYVLTGNTTSVASGRLAYTFGFEGPAVTVDTACSSSLVALHLAAQSLRLGECSFALAGGATVLAAPGMFIEFSRQRGLAPDGRIKAFAGAADGTSWAEGAGLLALERLSDARRHGHRVLALLRGSAVNQDGRSSQLTAPNGPAQQRVIRRALDSAEVAAHEVDLMEAHGTGTTLGDPIEAGALLATYGQGRAPGRPLWLGSLKSNIGHSQAAAGVGGVIKAVQSIRYGLLPRTLHVDEPSPHVDWSAGDVELLTEARAWPQDVIRRAAVSSFGVSGTNAHVIVEQAPAAAETAAPPQDPAAPGAGVSGADAHVVIGHTPEPVTGPSSRGPAGVVPWVISGRTPAGLRAQAGRLAEFVTPDLDLADAGHSLARHRASLDERAVVIGGHDELVAGLRALAAGEPSASVVAGRAGRGLAYLFTGQGSQREGMGRELHERFPVFAQAFDAAVTELDRHLDGVSVREAVFGAEGLLHRTVYTQTGLFALQVGLFRLLESWGVRPDHVAGHSIGELAAAHVAGVWSLADAARVVAARGRLMQALPTGGAMAAVEATEDEIPYDVEIAAINGPSSIVITGDEELIDELVAEFTEHGRRARRLTVGHAFHSKRLDPILDEFRHVLESVAFHEPRIPLVSTLTGQVSEVTTPDHWVRQVREPVRFADAVITLDAANVTTFLELGPDAVLSGMARESLPAERVVVPVLRKDRPEDVTALLALGHAHIHGRRIDWEAVFPGAARADLPLYAFQRERFWLDATKPAGAEPQGADAWRFQIMWRALPDAPAATGLGRWLVVAPEGAGDAAEQALKRRGAETARLTVTSQGREELAAGLAAAGPVDGVLSLLAESDADAQEDLPWAYETNLALLQAAHDAGLTAPVWYVTRNAVSTGPDDAPPEPAQALLWGLGAIAAPESPENWGGLADLPADAGEAHWDRLADALGGPEHEIAIRASGRYARRLTRTIPPSEPPGGTPWTTTGTVLVTGGTGALGRHLAQLLAGRGVRHLLLVGRRGGDAPGAAELRDRLAALGAEVTFAAADVGDRAALQRVLAEIPADRPLTAVFHAAAVLDDGVITELSPERAERVLRVKAGGARHLDELTRDLDLTAFVLFSSLAGVCGVPGQANYAPGNAYLDALAARRHAEGRPATAIAWGHWAGAGIAGSEATRALARYGLRGMNPETAITALGLALDRGEVNVVVADVDWATLFAARPRALVSELPGAHADTPQAVAEEDLTARLSGLGGADRHRTVLRLVRTQVAAVQGRPSADAVDPRANFRDQGFDSLTSVELRNRLGAATGLRLPPSMVYDHPTPEALTAYLLTELAPAAPAAPGLLDRIEELATAEATPQEREAAAARLRTLAAAWDSRPDLASAGDDELVDFITRTLGIS</sequence>
<dbReference type="SUPFAM" id="SSF47336">
    <property type="entry name" value="ACP-like"/>
    <property type="match status" value="1"/>
</dbReference>
<evidence type="ECO:0000259" key="6">
    <source>
        <dbReference type="PROSITE" id="PS52004"/>
    </source>
</evidence>
<dbReference type="SUPFAM" id="SSF55048">
    <property type="entry name" value="Probable ACP-binding domain of malonyl-CoA ACP transacylase"/>
    <property type="match status" value="1"/>
</dbReference>
<dbReference type="Gene3D" id="3.40.50.720">
    <property type="entry name" value="NAD(P)-binding Rossmann-like Domain"/>
    <property type="match status" value="1"/>
</dbReference>
<dbReference type="CDD" id="cd08952">
    <property type="entry name" value="KR_1_SDR_x"/>
    <property type="match status" value="1"/>
</dbReference>
<evidence type="ECO:0000313" key="8">
    <source>
        <dbReference type="Proteomes" id="UP001596004"/>
    </source>
</evidence>
<dbReference type="InterPro" id="IPR018201">
    <property type="entry name" value="Ketoacyl_synth_AS"/>
</dbReference>
<evidence type="ECO:0000259" key="5">
    <source>
        <dbReference type="PROSITE" id="PS50075"/>
    </source>
</evidence>
<dbReference type="Proteomes" id="UP001596004">
    <property type="component" value="Unassembled WGS sequence"/>
</dbReference>
<dbReference type="SMART" id="SM00827">
    <property type="entry name" value="PKS_AT"/>
    <property type="match status" value="1"/>
</dbReference>
<dbReference type="Gene3D" id="3.40.47.10">
    <property type="match status" value="1"/>
</dbReference>
<evidence type="ECO:0000313" key="7">
    <source>
        <dbReference type="EMBL" id="MFC4533138.1"/>
    </source>
</evidence>
<dbReference type="SUPFAM" id="SSF53901">
    <property type="entry name" value="Thiolase-like"/>
    <property type="match status" value="1"/>
</dbReference>
<dbReference type="CDD" id="cd00833">
    <property type="entry name" value="PKS"/>
    <property type="match status" value="1"/>
</dbReference>
<dbReference type="InterPro" id="IPR013968">
    <property type="entry name" value="PKS_KR"/>
</dbReference>
<keyword evidence="8" id="KW-1185">Reference proteome</keyword>
<evidence type="ECO:0000256" key="3">
    <source>
        <dbReference type="ARBA" id="ARBA00022679"/>
    </source>
</evidence>
<dbReference type="InterPro" id="IPR014030">
    <property type="entry name" value="Ketoacyl_synth_N"/>
</dbReference>
<dbReference type="Gene3D" id="3.30.70.3290">
    <property type="match status" value="1"/>
</dbReference>
<dbReference type="Pfam" id="PF16197">
    <property type="entry name" value="KAsynt_C_assoc"/>
    <property type="match status" value="1"/>
</dbReference>
<dbReference type="PANTHER" id="PTHR43775:SF51">
    <property type="entry name" value="INACTIVE PHENOLPHTHIOCEROL SYNTHESIS POLYKETIDE SYNTHASE TYPE I PKS1-RELATED"/>
    <property type="match status" value="1"/>
</dbReference>
<dbReference type="PROSITE" id="PS00606">
    <property type="entry name" value="KS3_1"/>
    <property type="match status" value="1"/>
</dbReference>
<dbReference type="InterPro" id="IPR014031">
    <property type="entry name" value="Ketoacyl_synth_C"/>
</dbReference>
<dbReference type="InterPro" id="IPR020806">
    <property type="entry name" value="PKS_PP-bd"/>
</dbReference>
<dbReference type="Pfam" id="PF00109">
    <property type="entry name" value="ketoacyl-synt"/>
    <property type="match status" value="1"/>
</dbReference>
<dbReference type="Pfam" id="PF08659">
    <property type="entry name" value="KR"/>
    <property type="match status" value="1"/>
</dbReference>
<dbReference type="SMART" id="SM00822">
    <property type="entry name" value="PKS_KR"/>
    <property type="match status" value="1"/>
</dbReference>
<keyword evidence="4" id="KW-0012">Acyltransferase</keyword>
<dbReference type="SUPFAM" id="SSF51735">
    <property type="entry name" value="NAD(P)-binding Rossmann-fold domains"/>
    <property type="match status" value="2"/>
</dbReference>
<dbReference type="InterPro" id="IPR014043">
    <property type="entry name" value="Acyl_transferase_dom"/>
</dbReference>
<dbReference type="SUPFAM" id="SSF52151">
    <property type="entry name" value="FabD/lysophospholipase-like"/>
    <property type="match status" value="1"/>
</dbReference>
<dbReference type="InterPro" id="IPR057326">
    <property type="entry name" value="KR_dom"/>
</dbReference>
<dbReference type="PROSITE" id="PS50075">
    <property type="entry name" value="CARRIER"/>
    <property type="match status" value="1"/>
</dbReference>